<dbReference type="PROSITE" id="PS00018">
    <property type="entry name" value="EF_HAND_1"/>
    <property type="match status" value="1"/>
</dbReference>
<dbReference type="PANTHER" id="PTHR46628">
    <property type="entry name" value="PIRNA BIOGENESIS PROTEIN EXD1"/>
    <property type="match status" value="1"/>
</dbReference>
<reference evidence="3" key="1">
    <citation type="submission" date="2025-08" db="UniProtKB">
        <authorList>
            <consortium name="RefSeq"/>
        </authorList>
    </citation>
    <scope>IDENTIFICATION</scope>
    <source>
        <tissue evidence="3">Whole Larva</tissue>
    </source>
</reference>
<sequence length="307" mass="36325">MERPFNFYKGDLVYILLKSNDAYEGIYMKGSHNQIHTTHNFHHDTLNRIKEEVTFYRYEIEEITLIKHADSDKNKRMQSNEYERLYEMVQCFTFLFCKNNKFRRAMKQLSQFETISVVGIGCNYGRLCRFSHIAIASWCEVYIVDLASLDEEIPDEIKWLMETTKIKKVTHDARSLIDCLHYCYDVSVRNIFDTQVGDYMLVKETLPNDVKTINGRTISDCLQHYLDFDKKLLEKATKKNFLYRRPLSIGDKTQISQLAAYLIPLKQRQEDLMLKNFREETENYAYSTINQAHNVASKMLTTPTYQL</sequence>
<dbReference type="InterPro" id="IPR036397">
    <property type="entry name" value="RNaseH_sf"/>
</dbReference>
<dbReference type="SUPFAM" id="SSF53098">
    <property type="entry name" value="Ribonuclease H-like"/>
    <property type="match status" value="1"/>
</dbReference>
<evidence type="ECO:0000313" key="2">
    <source>
        <dbReference type="Proteomes" id="UP000695000"/>
    </source>
</evidence>
<keyword evidence="2" id="KW-1185">Reference proteome</keyword>
<name>A0ABM1MYG7_NICVS</name>
<organism evidence="2 3">
    <name type="scientific">Nicrophorus vespilloides</name>
    <name type="common">Boreal carrion beetle</name>
    <dbReference type="NCBI Taxonomy" id="110193"/>
    <lineage>
        <taxon>Eukaryota</taxon>
        <taxon>Metazoa</taxon>
        <taxon>Ecdysozoa</taxon>
        <taxon>Arthropoda</taxon>
        <taxon>Hexapoda</taxon>
        <taxon>Insecta</taxon>
        <taxon>Pterygota</taxon>
        <taxon>Neoptera</taxon>
        <taxon>Endopterygota</taxon>
        <taxon>Coleoptera</taxon>
        <taxon>Polyphaga</taxon>
        <taxon>Staphyliniformia</taxon>
        <taxon>Silphidae</taxon>
        <taxon>Nicrophorinae</taxon>
        <taxon>Nicrophorus</taxon>
    </lineage>
</organism>
<dbReference type="InterPro" id="IPR012337">
    <property type="entry name" value="RNaseH-like_sf"/>
</dbReference>
<dbReference type="InterPro" id="IPR052144">
    <property type="entry name" value="piRNA_biogenesis_EXD1"/>
</dbReference>
<protein>
    <submittedName>
        <fullName evidence="3">PiRNA biogenesis protein EXD1-like</fullName>
    </submittedName>
</protein>
<evidence type="ECO:0000259" key="1">
    <source>
        <dbReference type="Pfam" id="PF01612"/>
    </source>
</evidence>
<evidence type="ECO:0000313" key="3">
    <source>
        <dbReference type="RefSeq" id="XP_017779617.1"/>
    </source>
</evidence>
<dbReference type="InterPro" id="IPR018247">
    <property type="entry name" value="EF_Hand_1_Ca_BS"/>
</dbReference>
<dbReference type="Pfam" id="PF01612">
    <property type="entry name" value="DNA_pol_A_exo1"/>
    <property type="match status" value="1"/>
</dbReference>
<dbReference type="PANTHER" id="PTHR46628:SF1">
    <property type="entry name" value="PIRNA BIOGENESIS PROTEIN EXD1"/>
    <property type="match status" value="1"/>
</dbReference>
<gene>
    <name evidence="3" type="primary">LOC108564927</name>
</gene>
<feature type="domain" description="3'-5' exonuclease" evidence="1">
    <location>
        <begin position="132"/>
        <end position="247"/>
    </location>
</feature>
<accession>A0ABM1MYG7</accession>
<dbReference type="RefSeq" id="XP_017779617.1">
    <property type="nucleotide sequence ID" value="XM_017924128.1"/>
</dbReference>
<dbReference type="Gene3D" id="3.30.420.10">
    <property type="entry name" value="Ribonuclease H-like superfamily/Ribonuclease H"/>
    <property type="match status" value="1"/>
</dbReference>
<dbReference type="InterPro" id="IPR002562">
    <property type="entry name" value="3'-5'_exonuclease_dom"/>
</dbReference>
<dbReference type="GeneID" id="108564927"/>
<dbReference type="Proteomes" id="UP000695000">
    <property type="component" value="Unplaced"/>
</dbReference>
<proteinExistence type="predicted"/>